<proteinExistence type="predicted"/>
<reference evidence="3" key="1">
    <citation type="submission" date="2016-06" db="UniProtKB">
        <authorList>
            <consortium name="WormBaseParasite"/>
        </authorList>
    </citation>
    <scope>IDENTIFICATION</scope>
</reference>
<keyword evidence="2" id="KW-1185">Reference proteome</keyword>
<reference evidence="1 2" key="2">
    <citation type="submission" date="2018-11" db="EMBL/GenBank/DDBJ databases">
        <authorList>
            <consortium name="Pathogen Informatics"/>
        </authorList>
    </citation>
    <scope>NUCLEOTIDE SEQUENCE [LARGE SCALE GENOMIC DNA]</scope>
</reference>
<dbReference type="AlphaFoldDB" id="A0A183HLU5"/>
<evidence type="ECO:0000313" key="1">
    <source>
        <dbReference type="EMBL" id="VDO55745.1"/>
    </source>
</evidence>
<dbReference type="EMBL" id="UZAJ01009576">
    <property type="protein sequence ID" value="VDO55745.1"/>
    <property type="molecule type" value="Genomic_DNA"/>
</dbReference>
<name>A0A183HLU5_9BILA</name>
<dbReference type="WBParaSite" id="OFLC_0000845601-mRNA-1">
    <property type="protein sequence ID" value="OFLC_0000845601-mRNA-1"/>
    <property type="gene ID" value="OFLC_0000845601"/>
</dbReference>
<accession>A0A183HLU5</accession>
<evidence type="ECO:0000313" key="3">
    <source>
        <dbReference type="WBParaSite" id="OFLC_0000845601-mRNA-1"/>
    </source>
</evidence>
<protein>
    <submittedName>
        <fullName evidence="3">Zinc finger SWIM domain-containing protein 7</fullName>
    </submittedName>
</protein>
<dbReference type="Proteomes" id="UP000267606">
    <property type="component" value="Unassembled WGS sequence"/>
</dbReference>
<dbReference type="STRING" id="387005.A0A183HLU5"/>
<sequence length="260" mass="29502">MSDDHLETVFLNKDFSNFKTIRYFEKLGVFFCRSFRRSTAFASTKDVFLHGPALYTVLVISFSNMSDPISIETVIALHSAKMVMMEAYYFSSSIIAQSMIEMCLKEGHEVPAAYLDSLTSEDLSIQINSLQGLNGTITRYVSKDFGGHILMVENHHQREFLHVYCDCSQSTNVLSTRASLISLDVIPPMHRQILMLLSHFEMTQMYTIQHNLKQRLASSQGLQDWLSFAPSRLSLPATTDHVPVIQDPCISSLHKPRRIG</sequence>
<gene>
    <name evidence="1" type="ORF">OFLC_LOCUS8457</name>
</gene>
<organism evidence="3">
    <name type="scientific">Onchocerca flexuosa</name>
    <dbReference type="NCBI Taxonomy" id="387005"/>
    <lineage>
        <taxon>Eukaryota</taxon>
        <taxon>Metazoa</taxon>
        <taxon>Ecdysozoa</taxon>
        <taxon>Nematoda</taxon>
        <taxon>Chromadorea</taxon>
        <taxon>Rhabditida</taxon>
        <taxon>Spirurina</taxon>
        <taxon>Spiruromorpha</taxon>
        <taxon>Filarioidea</taxon>
        <taxon>Onchocercidae</taxon>
        <taxon>Onchocerca</taxon>
    </lineage>
</organism>
<evidence type="ECO:0000313" key="2">
    <source>
        <dbReference type="Proteomes" id="UP000267606"/>
    </source>
</evidence>